<evidence type="ECO:0000256" key="3">
    <source>
        <dbReference type="ARBA" id="ARBA00023315"/>
    </source>
</evidence>
<dbReference type="InterPro" id="IPR016039">
    <property type="entry name" value="Thiolase-like"/>
</dbReference>
<evidence type="ECO:0000313" key="6">
    <source>
        <dbReference type="EMBL" id="GHA33718.1"/>
    </source>
</evidence>
<comment type="caution">
    <text evidence="6">The sequence shown here is derived from an EMBL/GenBank/DDBJ whole genome shotgun (WGS) entry which is preliminary data.</text>
</comment>
<keyword evidence="2 4" id="KW-0808">Transferase</keyword>
<dbReference type="PANTHER" id="PTHR11712">
    <property type="entry name" value="POLYKETIDE SYNTHASE-RELATED"/>
    <property type="match status" value="1"/>
</dbReference>
<dbReference type="Proteomes" id="UP000653644">
    <property type="component" value="Unassembled WGS sequence"/>
</dbReference>
<accession>A0ABQ3CTW0</accession>
<dbReference type="SUPFAM" id="SSF53901">
    <property type="entry name" value="Thiolase-like"/>
    <property type="match status" value="1"/>
</dbReference>
<dbReference type="Gene3D" id="3.40.47.10">
    <property type="match status" value="1"/>
</dbReference>
<keyword evidence="7" id="KW-1185">Reference proteome</keyword>
<evidence type="ECO:0000256" key="2">
    <source>
        <dbReference type="ARBA" id="ARBA00022679"/>
    </source>
</evidence>
<dbReference type="InterPro" id="IPR014030">
    <property type="entry name" value="Ketoacyl_synth_N"/>
</dbReference>
<gene>
    <name evidence="6" type="ORF">GCM10010345_42820</name>
</gene>
<dbReference type="InterPro" id="IPR000794">
    <property type="entry name" value="Beta-ketoacyl_synthase"/>
</dbReference>
<dbReference type="PROSITE" id="PS00606">
    <property type="entry name" value="KS3_1"/>
    <property type="match status" value="1"/>
</dbReference>
<organism evidence="6 7">
    <name type="scientific">Streptomyces canarius</name>
    <dbReference type="NCBI Taxonomy" id="285453"/>
    <lineage>
        <taxon>Bacteria</taxon>
        <taxon>Bacillati</taxon>
        <taxon>Actinomycetota</taxon>
        <taxon>Actinomycetes</taxon>
        <taxon>Kitasatosporales</taxon>
        <taxon>Streptomycetaceae</taxon>
        <taxon>Streptomyces</taxon>
    </lineage>
</organism>
<protein>
    <submittedName>
        <fullName evidence="6">3-oxoacyl-[acyl-carrier-protein] synthase 2</fullName>
    </submittedName>
</protein>
<comment type="similarity">
    <text evidence="1 4">Belongs to the thiolase-like superfamily. Beta-ketoacyl-ACP synthases family.</text>
</comment>
<feature type="domain" description="Ketosynthase family 3 (KS3)" evidence="5">
    <location>
        <begin position="9"/>
        <end position="412"/>
    </location>
</feature>
<dbReference type="Pfam" id="PF02801">
    <property type="entry name" value="Ketoacyl-synt_C"/>
    <property type="match status" value="1"/>
</dbReference>
<evidence type="ECO:0000256" key="1">
    <source>
        <dbReference type="ARBA" id="ARBA00008467"/>
    </source>
</evidence>
<dbReference type="PANTHER" id="PTHR11712:SF347">
    <property type="entry name" value="BETA KETOACYL-ACYL CARRIER PROTEIN SYNTHASE"/>
    <property type="match status" value="1"/>
</dbReference>
<dbReference type="NCBIfam" id="NF005589">
    <property type="entry name" value="PRK07314.1"/>
    <property type="match status" value="1"/>
</dbReference>
<dbReference type="Pfam" id="PF00109">
    <property type="entry name" value="ketoacyl-synt"/>
    <property type="match status" value="1"/>
</dbReference>
<dbReference type="PROSITE" id="PS52004">
    <property type="entry name" value="KS3_2"/>
    <property type="match status" value="1"/>
</dbReference>
<evidence type="ECO:0000259" key="5">
    <source>
        <dbReference type="PROSITE" id="PS52004"/>
    </source>
</evidence>
<reference evidence="7" key="1">
    <citation type="journal article" date="2019" name="Int. J. Syst. Evol. Microbiol.">
        <title>The Global Catalogue of Microorganisms (GCM) 10K type strain sequencing project: providing services to taxonomists for standard genome sequencing and annotation.</title>
        <authorList>
            <consortium name="The Broad Institute Genomics Platform"/>
            <consortium name="The Broad Institute Genome Sequencing Center for Infectious Disease"/>
            <person name="Wu L."/>
            <person name="Ma J."/>
        </authorList>
    </citation>
    <scope>NUCLEOTIDE SEQUENCE [LARGE SCALE GENOMIC DNA]</scope>
    <source>
        <strain evidence="7">JCM 4733</strain>
    </source>
</reference>
<sequence length="413" mass="41888">MSDRPAAGGPDVAVTGIGLVTPAGLGVRENWQRVTAGEATAATDPAFAGLLTDISCRVPGFDAARELGKRKAWRLDRYTQLALVAAKEALADAGLTPGDWDGPRVGVVIGNALGGTATFEEQVRNLVVDGAQTVSPMLVPMAAANMVSGYVAMEFGALGPNLVTATACASGATALGVARDLLRSGACDVVIAGGTESSLSPAIVSAFARMGALSRRNDAPEAASRPFDAGRDGFVLAEAAAILVLERPDHARARGARVRACLAGYGASADAHHATAPDPQGAGAERAIRAALADASLTPDDIDHVNAHGTSTALNDVIEAKVVERVFGQHPAVTSTKGVTGHSLGAAGAVEAAYTVLALENGVVPPTANLDSLDPEVSVDVVAKAPRHLRMKAALSNSFAFGGQNAVLVFTTP</sequence>
<proteinExistence type="inferred from homology"/>
<dbReference type="InterPro" id="IPR018201">
    <property type="entry name" value="Ketoacyl_synth_AS"/>
</dbReference>
<dbReference type="SMART" id="SM00825">
    <property type="entry name" value="PKS_KS"/>
    <property type="match status" value="1"/>
</dbReference>
<name>A0ABQ3CTW0_9ACTN</name>
<dbReference type="EMBL" id="BMVN01000014">
    <property type="protein sequence ID" value="GHA33718.1"/>
    <property type="molecule type" value="Genomic_DNA"/>
</dbReference>
<dbReference type="InterPro" id="IPR014031">
    <property type="entry name" value="Ketoacyl_synth_C"/>
</dbReference>
<evidence type="ECO:0000256" key="4">
    <source>
        <dbReference type="RuleBase" id="RU003694"/>
    </source>
</evidence>
<dbReference type="CDD" id="cd00834">
    <property type="entry name" value="KAS_I_II"/>
    <property type="match status" value="1"/>
</dbReference>
<dbReference type="InterPro" id="IPR020841">
    <property type="entry name" value="PKS_Beta-ketoAc_synthase_dom"/>
</dbReference>
<keyword evidence="3" id="KW-0012">Acyltransferase</keyword>
<dbReference type="RefSeq" id="WP_189888358.1">
    <property type="nucleotide sequence ID" value="NZ_BMVN01000014.1"/>
</dbReference>
<evidence type="ECO:0000313" key="7">
    <source>
        <dbReference type="Proteomes" id="UP000653644"/>
    </source>
</evidence>